<feature type="non-terminal residue" evidence="2">
    <location>
        <position position="217"/>
    </location>
</feature>
<feature type="non-terminal residue" evidence="2">
    <location>
        <position position="1"/>
    </location>
</feature>
<feature type="region of interest" description="Disordered" evidence="1">
    <location>
        <begin position="151"/>
        <end position="176"/>
    </location>
</feature>
<dbReference type="AlphaFoldDB" id="A0A0L7KPC1"/>
<keyword evidence="3" id="KW-1185">Reference proteome</keyword>
<reference evidence="2 3" key="1">
    <citation type="journal article" date="2015" name="Genome Biol. Evol.">
        <title>The genome of winter moth (Operophtera brumata) provides a genomic perspective on sexual dimorphism and phenology.</title>
        <authorList>
            <person name="Derks M.F."/>
            <person name="Smit S."/>
            <person name="Salis L."/>
            <person name="Schijlen E."/>
            <person name="Bossers A."/>
            <person name="Mateman C."/>
            <person name="Pijl A.S."/>
            <person name="de Ridder D."/>
            <person name="Groenen M.A."/>
            <person name="Visser M.E."/>
            <person name="Megens H.J."/>
        </authorList>
    </citation>
    <scope>NUCLEOTIDE SEQUENCE [LARGE SCALE GENOMIC DNA]</scope>
    <source>
        <strain evidence="2">WM2013NL</strain>
        <tissue evidence="2">Head and thorax</tissue>
    </source>
</reference>
<accession>A0A0L7KPC1</accession>
<dbReference type="EMBL" id="JTDY01007823">
    <property type="protein sequence ID" value="KOB64916.1"/>
    <property type="molecule type" value="Genomic_DNA"/>
</dbReference>
<sequence>QKSIIPDDDNPDCISRARYELLPEKNFASACSTPIAKIRAKLKDIETPGTLHRSDSTEYCSILSPNRTLNLGLNDTSNKDQSERSTMTLSRSFTPKSYKPLHIKVPEYNLDSIKPLLKDRNSNEKSTYNFDIKNYSLPSTPIARSNKLRKNAWLSGDMSKPEKKPKKPKGTIYETPIKEDDDVLASMNVKPLVAIHERWIYEANRKAGRSMSLPEHN</sequence>
<comment type="caution">
    <text evidence="2">The sequence shown here is derived from an EMBL/GenBank/DDBJ whole genome shotgun (WGS) entry which is preliminary data.</text>
</comment>
<organism evidence="2 3">
    <name type="scientific">Operophtera brumata</name>
    <name type="common">Winter moth</name>
    <name type="synonym">Phalaena brumata</name>
    <dbReference type="NCBI Taxonomy" id="104452"/>
    <lineage>
        <taxon>Eukaryota</taxon>
        <taxon>Metazoa</taxon>
        <taxon>Ecdysozoa</taxon>
        <taxon>Arthropoda</taxon>
        <taxon>Hexapoda</taxon>
        <taxon>Insecta</taxon>
        <taxon>Pterygota</taxon>
        <taxon>Neoptera</taxon>
        <taxon>Endopterygota</taxon>
        <taxon>Lepidoptera</taxon>
        <taxon>Glossata</taxon>
        <taxon>Ditrysia</taxon>
        <taxon>Geometroidea</taxon>
        <taxon>Geometridae</taxon>
        <taxon>Larentiinae</taxon>
        <taxon>Operophtera</taxon>
    </lineage>
</organism>
<evidence type="ECO:0000256" key="1">
    <source>
        <dbReference type="SAM" id="MobiDB-lite"/>
    </source>
</evidence>
<dbReference type="Proteomes" id="UP000037510">
    <property type="component" value="Unassembled WGS sequence"/>
</dbReference>
<proteinExistence type="predicted"/>
<evidence type="ECO:0000313" key="2">
    <source>
        <dbReference type="EMBL" id="KOB64916.1"/>
    </source>
</evidence>
<evidence type="ECO:0000313" key="3">
    <source>
        <dbReference type="Proteomes" id="UP000037510"/>
    </source>
</evidence>
<name>A0A0L7KPC1_OPEBR</name>
<gene>
    <name evidence="2" type="ORF">OBRU01_23479</name>
</gene>
<protein>
    <submittedName>
        <fullName evidence="2">Testis-expressed protein 14</fullName>
    </submittedName>
</protein>